<evidence type="ECO:0000256" key="9">
    <source>
        <dbReference type="ARBA" id="ARBA00022884"/>
    </source>
</evidence>
<name>A0A4W3K6Q7_CALMI</name>
<dbReference type="GO" id="GO:0016020">
    <property type="term" value="C:membrane"/>
    <property type="evidence" value="ECO:0007669"/>
    <property type="project" value="TreeGrafter"/>
</dbReference>
<keyword evidence="6" id="KW-0963">Cytoplasm</keyword>
<reference evidence="13" key="3">
    <citation type="journal article" date="2014" name="Nature">
        <title>Elephant shark genome provides unique insights into gnathostome evolution.</title>
        <authorList>
            <consortium name="International Elephant Shark Genome Sequencing Consortium"/>
            <person name="Venkatesh B."/>
            <person name="Lee A.P."/>
            <person name="Ravi V."/>
            <person name="Maurya A.K."/>
            <person name="Lian M.M."/>
            <person name="Swann J.B."/>
            <person name="Ohta Y."/>
            <person name="Flajnik M.F."/>
            <person name="Sutoh Y."/>
            <person name="Kasahara M."/>
            <person name="Hoon S."/>
            <person name="Gangu V."/>
            <person name="Roy S.W."/>
            <person name="Irimia M."/>
            <person name="Korzh V."/>
            <person name="Kondrychyn I."/>
            <person name="Lim Z.W."/>
            <person name="Tay B.H."/>
            <person name="Tohari S."/>
            <person name="Kong K.W."/>
            <person name="Ho S."/>
            <person name="Lorente-Galdos B."/>
            <person name="Quilez J."/>
            <person name="Marques-Bonet T."/>
            <person name="Raney B.J."/>
            <person name="Ingham P.W."/>
            <person name="Tay A."/>
            <person name="Hillier L.W."/>
            <person name="Minx P."/>
            <person name="Boehm T."/>
            <person name="Wilson R.K."/>
            <person name="Brenner S."/>
            <person name="Warren W.C."/>
        </authorList>
    </citation>
    <scope>NUCLEOTIDE SEQUENCE [LARGE SCALE GENOMIC DNA]</scope>
</reference>
<evidence type="ECO:0000259" key="11">
    <source>
        <dbReference type="PROSITE" id="PS50053"/>
    </source>
</evidence>
<dbReference type="CDD" id="cd01810">
    <property type="entry name" value="Ubl2_ISG15"/>
    <property type="match status" value="1"/>
</dbReference>
<feature type="domain" description="Ubiquitin-like" evidence="11">
    <location>
        <begin position="432"/>
        <end position="507"/>
    </location>
</feature>
<comment type="cofactor">
    <cofactor evidence="2">
        <name>Mg(2+)</name>
        <dbReference type="ChEBI" id="CHEBI:18420"/>
    </cofactor>
</comment>
<dbReference type="PANTHER" id="PTHR11258">
    <property type="entry name" value="2-5 OLIGOADENYLATE SYNTHETASE"/>
    <property type="match status" value="1"/>
</dbReference>
<dbReference type="GO" id="GO:0003725">
    <property type="term" value="F:double-stranded RNA binding"/>
    <property type="evidence" value="ECO:0007669"/>
    <property type="project" value="TreeGrafter"/>
</dbReference>
<dbReference type="FunFam" id="3.30.460.10:FF:000007">
    <property type="entry name" value="2'-5'-oligoadenylate synthetase 1"/>
    <property type="match status" value="1"/>
</dbReference>
<sequence length="528" mass="60120">MQQSLYQTGPRQLDTFIGNLRPNDFNKQLKEAVHRICSFLRDDCFQNKPIKVKRVVKGGSSGKGTAMRSGSDADLVVFLDCFSSYQDQRGTRTDILEEISKVLTKYQRSIAYEIQDIKITFPPTSSSIPPKSLSFTIQSKKSVEQVDFDLLPTFDALGLFGDNAYVKLIEIGDSAGEFSPCFTEHQRDFVKLRPAKLKDLIRLVKHWYIQYVKPRKNELTNGNRIPQKYAVELLTIHAWEQNGKLEGFKTAEGFRTVLELICRYRELCIYWNHYYKLSSNGNKALTEFVKRKLRGTRPVILDPADPTGNVGQSGGWQVMVSEASKCLQMPCMAEVQSWDLKPVTELQVNVQLMGGSSLLINANPFTKVATIKQTVQQHWRNFSPSRQSPPVPVHQQRLMFNNTILNDSETLLESGILDNVPITLLVTSNNKMDIFVRNSDGHNRTYQVQPTDTVLSLKKKIEAAEHIHSNQYYLVFGGRTLEDKCTLQYYNIKEHSHIDMNLRLRGGGICQSNEANVSLCETMGFYHN</sequence>
<dbReference type="Gene3D" id="1.10.1410.20">
    <property type="entry name" value="2'-5'-oligoadenylate synthetase 1, domain 2"/>
    <property type="match status" value="1"/>
</dbReference>
<keyword evidence="9" id="KW-0694">RNA-binding</keyword>
<dbReference type="Ensembl" id="ENSCMIT00000040526.1">
    <property type="protein sequence ID" value="ENSCMIP00000039955.1"/>
    <property type="gene ID" value="ENSCMIG00000016696.1"/>
</dbReference>
<dbReference type="FunFam" id="1.10.1410.20:FF:000001">
    <property type="entry name" value="2'-5'-oligoadenylate synthetase 1"/>
    <property type="match status" value="1"/>
</dbReference>
<dbReference type="InterPro" id="IPR043519">
    <property type="entry name" value="NT_sf"/>
</dbReference>
<comment type="subcellular location">
    <subcellularLocation>
        <location evidence="3">Cytoplasm</location>
    </subcellularLocation>
</comment>
<dbReference type="GO" id="GO:0045087">
    <property type="term" value="P:innate immune response"/>
    <property type="evidence" value="ECO:0007669"/>
    <property type="project" value="UniProtKB-KW"/>
</dbReference>
<dbReference type="InterPro" id="IPR029071">
    <property type="entry name" value="Ubiquitin-like_domsf"/>
</dbReference>
<dbReference type="SUPFAM" id="SSF81301">
    <property type="entry name" value="Nucleotidyltransferase"/>
    <property type="match status" value="1"/>
</dbReference>
<proteinExistence type="inferred from homology"/>
<reference evidence="13" key="1">
    <citation type="journal article" date="2006" name="Science">
        <title>Ancient noncoding elements conserved in the human genome.</title>
        <authorList>
            <person name="Venkatesh B."/>
            <person name="Kirkness E.F."/>
            <person name="Loh Y.H."/>
            <person name="Halpern A.L."/>
            <person name="Lee A.P."/>
            <person name="Johnson J."/>
            <person name="Dandona N."/>
            <person name="Viswanathan L.D."/>
            <person name="Tay A."/>
            <person name="Venter J.C."/>
            <person name="Strausberg R.L."/>
            <person name="Brenner S."/>
        </authorList>
    </citation>
    <scope>NUCLEOTIDE SEQUENCE [LARGE SCALE GENOMIC DNA]</scope>
</reference>
<protein>
    <recommendedName>
        <fullName evidence="5">2'-5' oligoadenylate synthase</fullName>
        <ecNumber evidence="5">2.7.7.84</ecNumber>
    </recommendedName>
</protein>
<dbReference type="GO" id="GO:0001730">
    <property type="term" value="F:2'-5'-oligoadenylate synthetase activity"/>
    <property type="evidence" value="ECO:0007669"/>
    <property type="project" value="UniProtKB-EC"/>
</dbReference>
<dbReference type="SUPFAM" id="SSF54236">
    <property type="entry name" value="Ubiquitin-like"/>
    <property type="match status" value="2"/>
</dbReference>
<evidence type="ECO:0000256" key="4">
    <source>
        <dbReference type="ARBA" id="ARBA00009526"/>
    </source>
</evidence>
<evidence type="ECO:0000256" key="8">
    <source>
        <dbReference type="ARBA" id="ARBA00022859"/>
    </source>
</evidence>
<dbReference type="PROSITE" id="PS00833">
    <property type="entry name" value="25A_SYNTH_2"/>
    <property type="match status" value="1"/>
</dbReference>
<keyword evidence="7" id="KW-0399">Innate immunity</keyword>
<keyword evidence="13" id="KW-1185">Reference proteome</keyword>
<dbReference type="CDD" id="cd05400">
    <property type="entry name" value="NT_2-5OAS_ClassI-CCAase"/>
    <property type="match status" value="1"/>
</dbReference>
<evidence type="ECO:0000313" key="12">
    <source>
        <dbReference type="Ensembl" id="ENSCMIP00000039955.1"/>
    </source>
</evidence>
<dbReference type="InterPro" id="IPR006116">
    <property type="entry name" value="NT_2-5OAS_ClassI-CCAase"/>
</dbReference>
<organism evidence="12 13">
    <name type="scientific">Callorhinchus milii</name>
    <name type="common">Ghost shark</name>
    <dbReference type="NCBI Taxonomy" id="7868"/>
    <lineage>
        <taxon>Eukaryota</taxon>
        <taxon>Metazoa</taxon>
        <taxon>Chordata</taxon>
        <taxon>Craniata</taxon>
        <taxon>Vertebrata</taxon>
        <taxon>Chondrichthyes</taxon>
        <taxon>Holocephali</taxon>
        <taxon>Chimaeriformes</taxon>
        <taxon>Callorhinchidae</taxon>
        <taxon>Callorhinchus</taxon>
    </lineage>
</organism>
<dbReference type="InterPro" id="IPR002934">
    <property type="entry name" value="Polymerase_NTP_transf_dom"/>
</dbReference>
<comment type="similarity">
    <text evidence="4">Belongs to the 2-5A synthase family.</text>
</comment>
<reference evidence="12" key="5">
    <citation type="submission" date="2025-09" db="UniProtKB">
        <authorList>
            <consortium name="Ensembl"/>
        </authorList>
    </citation>
    <scope>IDENTIFICATION</scope>
</reference>
<evidence type="ECO:0000256" key="6">
    <source>
        <dbReference type="ARBA" id="ARBA00022490"/>
    </source>
</evidence>
<dbReference type="InterPro" id="IPR018952">
    <property type="entry name" value="2-5-oligoAdlate_synth_1_dom2/C"/>
</dbReference>
<keyword evidence="8" id="KW-0391">Immunity</keyword>
<evidence type="ECO:0000256" key="2">
    <source>
        <dbReference type="ARBA" id="ARBA00001946"/>
    </source>
</evidence>
<dbReference type="AlphaFoldDB" id="A0A4W3K6Q7"/>
<dbReference type="GeneTree" id="ENSGT00510000046406"/>
<dbReference type="PROSITE" id="PS50053">
    <property type="entry name" value="UBIQUITIN_2"/>
    <property type="match status" value="2"/>
</dbReference>
<dbReference type="SUPFAM" id="SSF81631">
    <property type="entry name" value="PAP/OAS1 substrate-binding domain"/>
    <property type="match status" value="1"/>
</dbReference>
<evidence type="ECO:0000256" key="10">
    <source>
        <dbReference type="ARBA" id="ARBA00023118"/>
    </source>
</evidence>
<dbReference type="GO" id="GO:0005524">
    <property type="term" value="F:ATP binding"/>
    <property type="evidence" value="ECO:0007669"/>
    <property type="project" value="UniProtKB-KW"/>
</dbReference>
<evidence type="ECO:0000256" key="5">
    <source>
        <dbReference type="ARBA" id="ARBA00012577"/>
    </source>
</evidence>
<dbReference type="GO" id="GO:0005654">
    <property type="term" value="C:nucleoplasm"/>
    <property type="evidence" value="ECO:0007669"/>
    <property type="project" value="TreeGrafter"/>
</dbReference>
<comment type="catalytic activity">
    <reaction evidence="1">
        <text>3 ATP = 5'-triphosphoadenylyl-(2'-&gt;5')-adenylyl-(2'-&gt;5')-adenosine + 2 diphosphate</text>
        <dbReference type="Rhea" id="RHEA:34407"/>
        <dbReference type="ChEBI" id="CHEBI:30616"/>
        <dbReference type="ChEBI" id="CHEBI:33019"/>
        <dbReference type="ChEBI" id="CHEBI:67143"/>
        <dbReference type="EC" id="2.7.7.84"/>
    </reaction>
</comment>
<reference evidence="13" key="2">
    <citation type="journal article" date="2007" name="PLoS Biol.">
        <title>Survey sequencing and comparative analysis of the elephant shark (Callorhinchus milii) genome.</title>
        <authorList>
            <person name="Venkatesh B."/>
            <person name="Kirkness E.F."/>
            <person name="Loh Y.H."/>
            <person name="Halpern A.L."/>
            <person name="Lee A.P."/>
            <person name="Johnson J."/>
            <person name="Dandona N."/>
            <person name="Viswanathan L.D."/>
            <person name="Tay A."/>
            <person name="Venter J.C."/>
            <person name="Strausberg R.L."/>
            <person name="Brenner S."/>
        </authorList>
    </citation>
    <scope>NUCLEOTIDE SEQUENCE [LARGE SCALE GENOMIC DNA]</scope>
</reference>
<dbReference type="Pfam" id="PF10421">
    <property type="entry name" value="OAS1_C"/>
    <property type="match status" value="1"/>
</dbReference>
<dbReference type="GO" id="GO:0045071">
    <property type="term" value="P:negative regulation of viral genome replication"/>
    <property type="evidence" value="ECO:0007669"/>
    <property type="project" value="TreeGrafter"/>
</dbReference>
<dbReference type="GO" id="GO:0005829">
    <property type="term" value="C:cytosol"/>
    <property type="evidence" value="ECO:0007669"/>
    <property type="project" value="TreeGrafter"/>
</dbReference>
<gene>
    <name evidence="12" type="primary">LOC103184061</name>
</gene>
<dbReference type="SMART" id="SM00213">
    <property type="entry name" value="UBQ"/>
    <property type="match status" value="2"/>
</dbReference>
<evidence type="ECO:0000256" key="7">
    <source>
        <dbReference type="ARBA" id="ARBA00022588"/>
    </source>
</evidence>
<dbReference type="InterPro" id="IPR000626">
    <property type="entry name" value="Ubiquitin-like_dom"/>
</dbReference>
<dbReference type="PRINTS" id="PR00348">
    <property type="entry name" value="UBIQUITIN"/>
</dbReference>
<dbReference type="Gene3D" id="3.30.460.10">
    <property type="entry name" value="Beta Polymerase, domain 2"/>
    <property type="match status" value="1"/>
</dbReference>
<dbReference type="EC" id="2.7.7.84" evidence="5"/>
<accession>A0A4W3K6Q7</accession>
<evidence type="ECO:0000256" key="3">
    <source>
        <dbReference type="ARBA" id="ARBA00004496"/>
    </source>
</evidence>
<keyword evidence="10" id="KW-0051">Antiviral defense</keyword>
<dbReference type="PANTHER" id="PTHR11258:SF7">
    <property type="entry name" value="2'-5'-OLIGOADENYLATE SYNTHASE-LIKE PROTEIN 2"/>
    <property type="match status" value="1"/>
</dbReference>
<dbReference type="PROSITE" id="PS50152">
    <property type="entry name" value="25A_SYNTH_3"/>
    <property type="match status" value="1"/>
</dbReference>
<dbReference type="InterPro" id="IPR006117">
    <property type="entry name" value="2-5OAS_C_CS"/>
</dbReference>
<evidence type="ECO:0000256" key="1">
    <source>
        <dbReference type="ARBA" id="ARBA00001112"/>
    </source>
</evidence>
<feature type="domain" description="Ubiquitin-like" evidence="11">
    <location>
        <begin position="346"/>
        <end position="431"/>
    </location>
</feature>
<reference evidence="12" key="4">
    <citation type="submission" date="2025-08" db="UniProtKB">
        <authorList>
            <consortium name="Ensembl"/>
        </authorList>
    </citation>
    <scope>IDENTIFICATION</scope>
</reference>
<dbReference type="CDD" id="cd17039">
    <property type="entry name" value="Ubl_ubiquitin_like"/>
    <property type="match status" value="1"/>
</dbReference>
<dbReference type="GO" id="GO:0051607">
    <property type="term" value="P:defense response to virus"/>
    <property type="evidence" value="ECO:0007669"/>
    <property type="project" value="UniProtKB-KW"/>
</dbReference>
<dbReference type="Gene3D" id="3.10.20.90">
    <property type="entry name" value="Phosphatidylinositol 3-kinase Catalytic Subunit, Chain A, domain 1"/>
    <property type="match status" value="2"/>
</dbReference>
<dbReference type="InterPro" id="IPR019956">
    <property type="entry name" value="Ubiquitin_dom"/>
</dbReference>
<dbReference type="GO" id="GO:0046872">
    <property type="term" value="F:metal ion binding"/>
    <property type="evidence" value="ECO:0007669"/>
    <property type="project" value="UniProtKB-KW"/>
</dbReference>
<evidence type="ECO:0000313" key="13">
    <source>
        <dbReference type="Proteomes" id="UP000314986"/>
    </source>
</evidence>
<dbReference type="Pfam" id="PF01909">
    <property type="entry name" value="NTP_transf_2"/>
    <property type="match status" value="1"/>
</dbReference>
<dbReference type="Pfam" id="PF00240">
    <property type="entry name" value="ubiquitin"/>
    <property type="match status" value="2"/>
</dbReference>
<dbReference type="Proteomes" id="UP000314986">
    <property type="component" value="Unassembled WGS sequence"/>
</dbReference>